<evidence type="ECO:0000313" key="2">
    <source>
        <dbReference type="EMBL" id="CDR34989.1"/>
    </source>
</evidence>
<comment type="caution">
    <text evidence="2">The sequence shown here is derived from an EMBL/GenBank/DDBJ whole genome shotgun (WGS) entry which is preliminary data.</text>
</comment>
<accession>A0A090E2Y0</accession>
<proteinExistence type="predicted"/>
<evidence type="ECO:0000256" key="1">
    <source>
        <dbReference type="SAM" id="MobiDB-lite"/>
    </source>
</evidence>
<name>A0A090E2Y0_9BACT</name>
<protein>
    <submittedName>
        <fullName evidence="2">Uncharacterized protein</fullName>
    </submittedName>
</protein>
<reference evidence="2" key="1">
    <citation type="submission" date="2013-12" db="EMBL/GenBank/DDBJ databases">
        <authorList>
            <person name="Linke B."/>
        </authorList>
    </citation>
    <scope>NUCLEOTIDE SEQUENCE [LARGE SCALE GENOMIC DNA]</scope>
    <source>
        <strain evidence="2">CRIB-18</strain>
    </source>
</reference>
<sequence>MQKSESLDAQRSPQPFFEKNNPINFGKLVGREVKDDSRLEEQNEFVKNLFHRILSLESALSACKESHKKKIAKINFELEKSSRTQQIKTAAIQDSLEDIKGILKGLNQQIRHLENGPDQVFMDSINAMNTLKTQVSILEKNIAKRLEDLESEVEYNAKETSIAFDKICLTKRYIESRTGEELSESNIGKPNKIKKMKAAL</sequence>
<gene>
    <name evidence="2" type="ORF">CSEC_2183</name>
</gene>
<organism evidence="2 3">
    <name type="scientific">Candidatus Criblamydia sequanensis CRIB-18</name>
    <dbReference type="NCBI Taxonomy" id="1437425"/>
    <lineage>
        <taxon>Bacteria</taxon>
        <taxon>Pseudomonadati</taxon>
        <taxon>Chlamydiota</taxon>
        <taxon>Chlamydiia</taxon>
        <taxon>Parachlamydiales</taxon>
        <taxon>Candidatus Criblamydiaceae</taxon>
        <taxon>Candidatus Criblamydia</taxon>
    </lineage>
</organism>
<dbReference type="AlphaFoldDB" id="A0A090E2Y0"/>
<evidence type="ECO:0000313" key="3">
    <source>
        <dbReference type="Proteomes" id="UP000031552"/>
    </source>
</evidence>
<reference evidence="2" key="2">
    <citation type="submission" date="2014-09" db="EMBL/GenBank/DDBJ databases">
        <title>Criblamydia sequanensis harbors a mega-plasmid encoding arsenite resistance.</title>
        <authorList>
            <person name="Bertelli C."/>
            <person name="Goesmann A."/>
            <person name="Greub G."/>
        </authorList>
    </citation>
    <scope>NUCLEOTIDE SEQUENCE [LARGE SCALE GENOMIC DNA]</scope>
    <source>
        <strain evidence="2">CRIB-18</strain>
    </source>
</reference>
<dbReference type="STRING" id="1437425.CSEC_2183"/>
<keyword evidence="3" id="KW-1185">Reference proteome</keyword>
<dbReference type="EMBL" id="CCEJ010000011">
    <property type="protein sequence ID" value="CDR34989.1"/>
    <property type="molecule type" value="Genomic_DNA"/>
</dbReference>
<dbReference type="RefSeq" id="WP_041018542.1">
    <property type="nucleotide sequence ID" value="NZ_CCEJ010000011.1"/>
</dbReference>
<feature type="region of interest" description="Disordered" evidence="1">
    <location>
        <begin position="1"/>
        <end position="23"/>
    </location>
</feature>
<dbReference type="Proteomes" id="UP000031552">
    <property type="component" value="Unassembled WGS sequence"/>
</dbReference>